<evidence type="ECO:0000313" key="2">
    <source>
        <dbReference type="Proteomes" id="UP001652628"/>
    </source>
</evidence>
<sequence>MKSSLKMVTLLALLCIIIFNSSNSVVFKLTNVNCDSYNKTWIRINHCRLKAINRHKTVFNFNATFLHPTRNIIVHYQLFKRESGYKPWLINVRIDGCKYLRKPYDAIAIFLFSIYKDFSNINHTCPLYGDIFIKDMYLSTDVMRLPLPTGDYLLAIDWIFYGKPQFATNVSFQFVEDLVR</sequence>
<proteinExistence type="predicted"/>
<feature type="signal peptide" evidence="1">
    <location>
        <begin position="1"/>
        <end position="24"/>
    </location>
</feature>
<keyword evidence="1" id="KW-0732">Signal</keyword>
<name>A0AB40A2K7_DROSZ</name>
<gene>
    <name evidence="3" type="primary">LOC108007479</name>
</gene>
<feature type="chain" id="PRO_5045978367" description="MD-2-related lipid-recognition domain-containing protein" evidence="1">
    <location>
        <begin position="25"/>
        <end position="180"/>
    </location>
</feature>
<accession>A0AB40A2K7</accession>
<reference evidence="3" key="1">
    <citation type="submission" date="2025-08" db="UniProtKB">
        <authorList>
            <consortium name="RefSeq"/>
        </authorList>
    </citation>
    <scope>IDENTIFICATION</scope>
</reference>
<organism evidence="2 3">
    <name type="scientific">Drosophila suzukii</name>
    <name type="common">Spotted-wing drosophila fruit fly</name>
    <dbReference type="NCBI Taxonomy" id="28584"/>
    <lineage>
        <taxon>Eukaryota</taxon>
        <taxon>Metazoa</taxon>
        <taxon>Ecdysozoa</taxon>
        <taxon>Arthropoda</taxon>
        <taxon>Hexapoda</taxon>
        <taxon>Insecta</taxon>
        <taxon>Pterygota</taxon>
        <taxon>Neoptera</taxon>
        <taxon>Endopterygota</taxon>
        <taxon>Diptera</taxon>
        <taxon>Brachycera</taxon>
        <taxon>Muscomorpha</taxon>
        <taxon>Ephydroidea</taxon>
        <taxon>Drosophilidae</taxon>
        <taxon>Drosophila</taxon>
        <taxon>Sophophora</taxon>
    </lineage>
</organism>
<dbReference type="Proteomes" id="UP001652628">
    <property type="component" value="Chromosome 3"/>
</dbReference>
<dbReference type="RefSeq" id="XP_036670397.3">
    <property type="nucleotide sequence ID" value="XM_036814502.3"/>
</dbReference>
<dbReference type="PANTHER" id="PTHR20898">
    <property type="entry name" value="DAEDALUS ON 3-RELATED-RELATED"/>
    <property type="match status" value="1"/>
</dbReference>
<dbReference type="Pfam" id="PF06477">
    <property type="entry name" value="DUF1091"/>
    <property type="match status" value="1"/>
</dbReference>
<keyword evidence="2" id="KW-1185">Reference proteome</keyword>
<protein>
    <recommendedName>
        <fullName evidence="4">MD-2-related lipid-recognition domain-containing protein</fullName>
    </recommendedName>
</protein>
<dbReference type="AlphaFoldDB" id="A0AB40A2K7"/>
<evidence type="ECO:0000256" key="1">
    <source>
        <dbReference type="SAM" id="SignalP"/>
    </source>
</evidence>
<dbReference type="GeneID" id="108007479"/>
<evidence type="ECO:0000313" key="3">
    <source>
        <dbReference type="RefSeq" id="XP_036670397.3"/>
    </source>
</evidence>
<evidence type="ECO:0008006" key="4">
    <source>
        <dbReference type="Google" id="ProtNLM"/>
    </source>
</evidence>
<dbReference type="SMART" id="SM00697">
    <property type="entry name" value="DM8"/>
    <property type="match status" value="1"/>
</dbReference>
<dbReference type="PANTHER" id="PTHR20898:SF0">
    <property type="entry name" value="DAEDALUS ON 3-RELATED"/>
    <property type="match status" value="1"/>
</dbReference>
<dbReference type="InterPro" id="IPR010512">
    <property type="entry name" value="DUF1091"/>
</dbReference>